<evidence type="ECO:0000256" key="3">
    <source>
        <dbReference type="ARBA" id="ARBA00006743"/>
    </source>
</evidence>
<evidence type="ECO:0000256" key="8">
    <source>
        <dbReference type="ARBA" id="ARBA00047751"/>
    </source>
</evidence>
<dbReference type="Gene3D" id="3.20.20.220">
    <property type="match status" value="1"/>
</dbReference>
<comment type="caution">
    <text evidence="11">The sequence shown here is derived from an EMBL/GenBank/DDBJ whole genome shotgun (WGS) entry which is preliminary data.</text>
</comment>
<accession>A0ABP1Q7X0</accession>
<evidence type="ECO:0000313" key="12">
    <source>
        <dbReference type="Proteomes" id="UP001642540"/>
    </source>
</evidence>
<feature type="domain" description="MTHFR SAM-binding regulatory" evidence="10">
    <location>
        <begin position="392"/>
        <end position="688"/>
    </location>
</feature>
<dbReference type="PANTHER" id="PTHR45754:SF3">
    <property type="entry name" value="METHYLENETETRAHYDROFOLATE REDUCTASE (NADPH)"/>
    <property type="match status" value="1"/>
</dbReference>
<dbReference type="EMBL" id="CAXLJM020000024">
    <property type="protein sequence ID" value="CAL8090624.1"/>
    <property type="molecule type" value="Genomic_DNA"/>
</dbReference>
<reference evidence="11 12" key="1">
    <citation type="submission" date="2024-08" db="EMBL/GenBank/DDBJ databases">
        <authorList>
            <person name="Cucini C."/>
            <person name="Frati F."/>
        </authorList>
    </citation>
    <scope>NUCLEOTIDE SEQUENCE [LARGE SCALE GENOMIC DNA]</scope>
</reference>
<keyword evidence="5" id="KW-0274">FAD</keyword>
<dbReference type="InterPro" id="IPR004621">
    <property type="entry name" value="Fadh2_euk"/>
</dbReference>
<evidence type="ECO:0000256" key="9">
    <source>
        <dbReference type="RuleBase" id="RU004254"/>
    </source>
</evidence>
<evidence type="ECO:0000313" key="11">
    <source>
        <dbReference type="EMBL" id="CAL8090624.1"/>
    </source>
</evidence>
<evidence type="ECO:0000256" key="6">
    <source>
        <dbReference type="ARBA" id="ARBA00023002"/>
    </source>
</evidence>
<dbReference type="Pfam" id="PF02219">
    <property type="entry name" value="MTHFR"/>
    <property type="match status" value="1"/>
</dbReference>
<sequence>MGIENTSENPSGLDSSVKEKCCSISQTEMNGITNRERGRNSDGSISCTNMSSRNCSESSIYCSDFEDGSDTGNSVGPCRRRRTSSCSTYQHYQPLSEKILARIESGEPFFSLEFFPPRTRSGAANLLARLDRMRQGGPLFCDITWHPAGNPGGDSETSSMTIAWASLNYSGLDTMLHMTSAGATVADIDRHLAKAKNMGIRNILALRGDRLEDGNPSDFEYATMLVKHIRKTYGDYFVIGVAGYPAGHPEAPSYDEDLKYLKEKVDAGADFIITQLFFKPEVFFKFVNDCREIGIRVPIIPGVMPIQSYDSLRHIVKLSKLEVPQEIVEIVEPLKHNDEAIRNYGIHQASEMIKAMFQSGVAPGVHFYTLNREVATISIIKQLGLWNCQPQRTLPWKVVPSYRRCQEEIRPIFWSTRPNAYIHRTSHWDDFPNGRWGSSESPAFGDLRDYYLFYLKSKSTKEELLEMWGHSIDSYQDVWDVFYHYLMGLPNKNGVKITKIPWNDEELCPETTVISDRLACLNKRGILTINSQPNVNGVDSTDPIHGWGTQGGYIYKKAYLEFFVSARRMQNLKEILTQYSQINYHIINKNGRFNFTNAYRHCPIAVTWGVFPGREIIQPTVVDPESFLVWKDEAFGLWTEQWAKLYPEGSKSRQIIESIANSYYLVNLVDNDFPKETVLWEVLDKLLSCDDRNHEEECLSTDESLSCSDEVDSQLQRLSV</sequence>
<name>A0ABP1Q7X0_9HEXA</name>
<evidence type="ECO:0000256" key="1">
    <source>
        <dbReference type="ARBA" id="ARBA00001974"/>
    </source>
</evidence>
<protein>
    <recommendedName>
        <fullName evidence="7">methylenetetrahydrofolate reductase (NADPH)</fullName>
        <ecNumber evidence="7">1.5.1.53</ecNumber>
    </recommendedName>
</protein>
<dbReference type="InterPro" id="IPR003171">
    <property type="entry name" value="Mehydrof_redctse-like"/>
</dbReference>
<evidence type="ECO:0000256" key="2">
    <source>
        <dbReference type="ARBA" id="ARBA00004777"/>
    </source>
</evidence>
<dbReference type="Pfam" id="PF21895">
    <property type="entry name" value="MTHFR_C"/>
    <property type="match status" value="1"/>
</dbReference>
<comment type="pathway">
    <text evidence="2 9">One-carbon metabolism; tetrahydrofolate interconversion.</text>
</comment>
<dbReference type="InterPro" id="IPR029041">
    <property type="entry name" value="FAD-linked_oxidoreductase-like"/>
</dbReference>
<dbReference type="EC" id="1.5.1.53" evidence="7"/>
<evidence type="ECO:0000256" key="7">
    <source>
        <dbReference type="ARBA" id="ARBA00034530"/>
    </source>
</evidence>
<keyword evidence="6" id="KW-0560">Oxidoreductase</keyword>
<comment type="catalytic activity">
    <reaction evidence="8">
        <text>(6S)-5-methyl-5,6,7,8-tetrahydrofolate + NADP(+) = (6R)-5,10-methylene-5,6,7,8-tetrahydrofolate + NADPH + H(+)</text>
        <dbReference type="Rhea" id="RHEA:19817"/>
        <dbReference type="ChEBI" id="CHEBI:15378"/>
        <dbReference type="ChEBI" id="CHEBI:15636"/>
        <dbReference type="ChEBI" id="CHEBI:18608"/>
        <dbReference type="ChEBI" id="CHEBI:57783"/>
        <dbReference type="ChEBI" id="CHEBI:58349"/>
        <dbReference type="EC" id="1.5.1.53"/>
    </reaction>
    <physiologicalReaction direction="right-to-left" evidence="8">
        <dbReference type="Rhea" id="RHEA:19819"/>
    </physiologicalReaction>
</comment>
<dbReference type="NCBIfam" id="TIGR00677">
    <property type="entry name" value="fadh2_euk"/>
    <property type="match status" value="1"/>
</dbReference>
<dbReference type="PANTHER" id="PTHR45754">
    <property type="entry name" value="METHYLENETETRAHYDROFOLATE REDUCTASE"/>
    <property type="match status" value="1"/>
</dbReference>
<evidence type="ECO:0000256" key="4">
    <source>
        <dbReference type="ARBA" id="ARBA00022630"/>
    </source>
</evidence>
<evidence type="ECO:0000256" key="5">
    <source>
        <dbReference type="ARBA" id="ARBA00022827"/>
    </source>
</evidence>
<keyword evidence="12" id="KW-1185">Reference proteome</keyword>
<keyword evidence="4" id="KW-0285">Flavoprotein</keyword>
<gene>
    <name evidence="11" type="ORF">ODALV1_LOCUS7705</name>
</gene>
<comment type="similarity">
    <text evidence="3">Belongs to the methylenetetrahydrofolate reductase family.</text>
</comment>
<dbReference type="InterPro" id="IPR053806">
    <property type="entry name" value="MTHFR_C"/>
</dbReference>
<comment type="cofactor">
    <cofactor evidence="1">
        <name>FAD</name>
        <dbReference type="ChEBI" id="CHEBI:57692"/>
    </cofactor>
</comment>
<organism evidence="11 12">
    <name type="scientific">Orchesella dallaii</name>
    <dbReference type="NCBI Taxonomy" id="48710"/>
    <lineage>
        <taxon>Eukaryota</taxon>
        <taxon>Metazoa</taxon>
        <taxon>Ecdysozoa</taxon>
        <taxon>Arthropoda</taxon>
        <taxon>Hexapoda</taxon>
        <taxon>Collembola</taxon>
        <taxon>Entomobryomorpha</taxon>
        <taxon>Entomobryoidea</taxon>
        <taxon>Orchesellidae</taxon>
        <taxon>Orchesellinae</taxon>
        <taxon>Orchesella</taxon>
    </lineage>
</organism>
<proteinExistence type="inferred from homology"/>
<dbReference type="SUPFAM" id="SSF51730">
    <property type="entry name" value="FAD-linked oxidoreductase"/>
    <property type="match status" value="1"/>
</dbReference>
<dbReference type="Proteomes" id="UP001642540">
    <property type="component" value="Unassembled WGS sequence"/>
</dbReference>
<dbReference type="CDD" id="cd00537">
    <property type="entry name" value="MTHFR"/>
    <property type="match status" value="1"/>
</dbReference>
<evidence type="ECO:0000259" key="10">
    <source>
        <dbReference type="Pfam" id="PF21895"/>
    </source>
</evidence>